<sequence>MLVLFIFAFMYYRIAEQNDKNKWLWAAVGGLGYATIQFAFSIFHALLFEMGIFNIGNPILITFIIIGISGGIMYFIYTRLRRKWESEDNRFSTDSINEIGSQQNNQL</sequence>
<name>A0ABV2LVX8_9FLAO</name>
<comment type="caution">
    <text evidence="2">The sequence shown here is derived from an EMBL/GenBank/DDBJ whole genome shotgun (WGS) entry which is preliminary data.</text>
</comment>
<keyword evidence="1" id="KW-0812">Transmembrane</keyword>
<keyword evidence="1" id="KW-1133">Transmembrane helix</keyword>
<keyword evidence="1" id="KW-0472">Membrane</keyword>
<accession>A0ABV2LVX8</accession>
<dbReference type="EMBL" id="JBEPMO010000017">
    <property type="protein sequence ID" value="MET3732694.1"/>
    <property type="molecule type" value="Genomic_DNA"/>
</dbReference>
<organism evidence="2 3">
    <name type="scientific">Moheibacter stercoris</name>
    <dbReference type="NCBI Taxonomy" id="1628251"/>
    <lineage>
        <taxon>Bacteria</taxon>
        <taxon>Pseudomonadati</taxon>
        <taxon>Bacteroidota</taxon>
        <taxon>Flavobacteriia</taxon>
        <taxon>Flavobacteriales</taxon>
        <taxon>Weeksellaceae</taxon>
        <taxon>Moheibacter</taxon>
    </lineage>
</organism>
<evidence type="ECO:0000313" key="3">
    <source>
        <dbReference type="Proteomes" id="UP001549146"/>
    </source>
</evidence>
<evidence type="ECO:0000313" key="2">
    <source>
        <dbReference type="EMBL" id="MET3732694.1"/>
    </source>
</evidence>
<proteinExistence type="predicted"/>
<gene>
    <name evidence="2" type="ORF">ABID46_002284</name>
</gene>
<evidence type="ECO:0000256" key="1">
    <source>
        <dbReference type="SAM" id="Phobius"/>
    </source>
</evidence>
<dbReference type="RefSeq" id="WP_354510159.1">
    <property type="nucleotide sequence ID" value="NZ_JBEPMO010000017.1"/>
</dbReference>
<dbReference type="Proteomes" id="UP001549146">
    <property type="component" value="Unassembled WGS sequence"/>
</dbReference>
<keyword evidence="3" id="KW-1185">Reference proteome</keyword>
<feature type="transmembrane region" description="Helical" evidence="1">
    <location>
        <begin position="59"/>
        <end position="77"/>
    </location>
</feature>
<feature type="transmembrane region" description="Helical" evidence="1">
    <location>
        <begin position="25"/>
        <end position="47"/>
    </location>
</feature>
<protein>
    <submittedName>
        <fullName evidence="2">Preprotein translocase subunit YajC</fullName>
    </submittedName>
</protein>
<reference evidence="2 3" key="1">
    <citation type="submission" date="2024-06" db="EMBL/GenBank/DDBJ databases">
        <title>Genomic Encyclopedia of Type Strains, Phase IV (KMG-IV): sequencing the most valuable type-strain genomes for metagenomic binning, comparative biology and taxonomic classification.</title>
        <authorList>
            <person name="Goeker M."/>
        </authorList>
    </citation>
    <scope>NUCLEOTIDE SEQUENCE [LARGE SCALE GENOMIC DNA]</scope>
    <source>
        <strain evidence="2 3">DSM 29388</strain>
    </source>
</reference>